<evidence type="ECO:0000256" key="3">
    <source>
        <dbReference type="ARBA" id="ARBA00004953"/>
    </source>
</evidence>
<dbReference type="EMBL" id="AQPH01000008">
    <property type="protein sequence ID" value="EPY02809.1"/>
    <property type="molecule type" value="Genomic_DNA"/>
</dbReference>
<dbReference type="AlphaFoldDB" id="S9SDH4"/>
<protein>
    <recommendedName>
        <fullName evidence="4">threonine-phosphate decarboxylase</fullName>
        <ecNumber evidence="4">4.1.1.81</ecNumber>
    </recommendedName>
    <alternativeName>
        <fullName evidence="8">L-threonine-O-3-phosphate decarboxylase</fullName>
    </alternativeName>
</protein>
<evidence type="ECO:0000256" key="2">
    <source>
        <dbReference type="ARBA" id="ARBA00003444"/>
    </source>
</evidence>
<dbReference type="UniPathway" id="UPA00148"/>
<evidence type="ECO:0000259" key="10">
    <source>
        <dbReference type="Pfam" id="PF00155"/>
    </source>
</evidence>
<dbReference type="PROSITE" id="PS00105">
    <property type="entry name" value="AA_TRANSFER_CLASS_1"/>
    <property type="match status" value="1"/>
</dbReference>
<accession>S9SDH4</accession>
<dbReference type="SUPFAM" id="SSF53383">
    <property type="entry name" value="PLP-dependent transferases"/>
    <property type="match status" value="1"/>
</dbReference>
<organism evidence="11 12">
    <name type="scientific">Magnetospirillum fulvum MGU-K5</name>
    <dbReference type="NCBI Taxonomy" id="1316936"/>
    <lineage>
        <taxon>Bacteria</taxon>
        <taxon>Pseudomonadati</taxon>
        <taxon>Pseudomonadota</taxon>
        <taxon>Alphaproteobacteria</taxon>
        <taxon>Rhodospirillales</taxon>
        <taxon>Rhodospirillaceae</taxon>
        <taxon>Magnetospirillum</taxon>
    </lineage>
</organism>
<dbReference type="GO" id="GO:0009236">
    <property type="term" value="P:cobalamin biosynthetic process"/>
    <property type="evidence" value="ECO:0007669"/>
    <property type="project" value="UniProtKB-UniPathway"/>
</dbReference>
<dbReference type="InterPro" id="IPR004838">
    <property type="entry name" value="NHTrfase_class1_PyrdxlP-BS"/>
</dbReference>
<reference evidence="11 12" key="1">
    <citation type="submission" date="2013-04" db="EMBL/GenBank/DDBJ databases">
        <authorList>
            <person name="Kuznetsov B."/>
            <person name="Ivanovsky R."/>
        </authorList>
    </citation>
    <scope>NUCLEOTIDE SEQUENCE [LARGE SCALE GENOMIC DNA]</scope>
    <source>
        <strain evidence="11 12">MGU-K5</strain>
    </source>
</reference>
<comment type="function">
    <text evidence="2">Decarboxylates L-threonine-O-3-phosphate to yield (R)-1-amino-2-propanol O-2-phosphate, the precursor for the linkage between the nucleotide loop and the corrin ring in cobalamin.</text>
</comment>
<dbReference type="CDD" id="cd00609">
    <property type="entry name" value="AAT_like"/>
    <property type="match status" value="1"/>
</dbReference>
<evidence type="ECO:0000256" key="5">
    <source>
        <dbReference type="ARBA" id="ARBA00022573"/>
    </source>
</evidence>
<dbReference type="GO" id="GO:0030170">
    <property type="term" value="F:pyridoxal phosphate binding"/>
    <property type="evidence" value="ECO:0007669"/>
    <property type="project" value="InterPro"/>
</dbReference>
<sequence>MPVSPPPAAALPLHGGDLAAALRRWGRPDLGWLDLSTGINPHPYPLPPLAPALWTRLPGGDDEAALISAARHRFVAGAAAEIVAAPGSQALIQALPRLRPPGPVAILTPTYAEHARAWSAAGHAVVSIDDPAAADPAGVLVVVNPNNPTGRRFAPADLIGLAARFAQAGGLLVIDEAFADPYPELSLIPSLPAATLVLRSFGKFHGLAGLRLGFAVTAEAGLAEGLRRGFGPWAVSGPALAVGAAALADDAWAEANRARLAADHDRLVGLLTSAGLELVGGTPLFTLVRHPEAALLWERLGQAGILVRAFDFQPDWLRVGLPGDETGFERLARALG</sequence>
<name>S9SDH4_MAGFU</name>
<evidence type="ECO:0000256" key="9">
    <source>
        <dbReference type="ARBA" id="ARBA00048531"/>
    </source>
</evidence>
<keyword evidence="6" id="KW-0663">Pyridoxal phosphate</keyword>
<keyword evidence="5" id="KW-0169">Cobalamin biosynthesis</keyword>
<evidence type="ECO:0000313" key="12">
    <source>
        <dbReference type="Proteomes" id="UP000015350"/>
    </source>
</evidence>
<dbReference type="Proteomes" id="UP000015350">
    <property type="component" value="Unassembled WGS sequence"/>
</dbReference>
<dbReference type="InterPro" id="IPR004839">
    <property type="entry name" value="Aminotransferase_I/II_large"/>
</dbReference>
<dbReference type="EC" id="4.1.1.81" evidence="4"/>
<evidence type="ECO:0000256" key="6">
    <source>
        <dbReference type="ARBA" id="ARBA00022898"/>
    </source>
</evidence>
<proteinExistence type="predicted"/>
<comment type="pathway">
    <text evidence="3">Cofactor biosynthesis; adenosylcobalamin biosynthesis.</text>
</comment>
<dbReference type="NCBIfam" id="TIGR01140">
    <property type="entry name" value="L_thr_O3P_dcar"/>
    <property type="match status" value="1"/>
</dbReference>
<evidence type="ECO:0000256" key="8">
    <source>
        <dbReference type="ARBA" id="ARBA00029996"/>
    </source>
</evidence>
<keyword evidence="7" id="KW-0456">Lyase</keyword>
<dbReference type="Gene3D" id="3.40.640.10">
    <property type="entry name" value="Type I PLP-dependent aspartate aminotransferase-like (Major domain)"/>
    <property type="match status" value="1"/>
</dbReference>
<dbReference type="PANTHER" id="PTHR42885:SF1">
    <property type="entry name" value="THREONINE-PHOSPHATE DECARBOXYLASE"/>
    <property type="match status" value="1"/>
</dbReference>
<dbReference type="InterPro" id="IPR015421">
    <property type="entry name" value="PyrdxlP-dep_Trfase_major"/>
</dbReference>
<dbReference type="PANTHER" id="PTHR42885">
    <property type="entry name" value="HISTIDINOL-PHOSPHATE AMINOTRANSFERASE-RELATED"/>
    <property type="match status" value="1"/>
</dbReference>
<dbReference type="Gene3D" id="3.90.1150.10">
    <property type="entry name" value="Aspartate Aminotransferase, domain 1"/>
    <property type="match status" value="1"/>
</dbReference>
<dbReference type="InterPro" id="IPR015424">
    <property type="entry name" value="PyrdxlP-dep_Trfase"/>
</dbReference>
<evidence type="ECO:0000256" key="4">
    <source>
        <dbReference type="ARBA" id="ARBA00012285"/>
    </source>
</evidence>
<dbReference type="RefSeq" id="WP_021131101.1">
    <property type="nucleotide sequence ID" value="NZ_AQPH01000008.1"/>
</dbReference>
<evidence type="ECO:0000313" key="11">
    <source>
        <dbReference type="EMBL" id="EPY02809.1"/>
    </source>
</evidence>
<gene>
    <name evidence="11" type="ORF">K678_03619</name>
</gene>
<dbReference type="eggNOG" id="COG0079">
    <property type="taxonomic scope" value="Bacteria"/>
</dbReference>
<dbReference type="PATRIC" id="fig|1316936.3.peg.725"/>
<dbReference type="Pfam" id="PF00155">
    <property type="entry name" value="Aminotran_1_2"/>
    <property type="match status" value="1"/>
</dbReference>
<evidence type="ECO:0000256" key="1">
    <source>
        <dbReference type="ARBA" id="ARBA00001933"/>
    </source>
</evidence>
<dbReference type="OrthoDB" id="9799304at2"/>
<dbReference type="STRING" id="1316936.K678_03619"/>
<feature type="domain" description="Aminotransferase class I/classII large" evidence="10">
    <location>
        <begin position="77"/>
        <end position="335"/>
    </location>
</feature>
<dbReference type="InterPro" id="IPR005860">
    <property type="entry name" value="CobD"/>
</dbReference>
<dbReference type="GO" id="GO:0048472">
    <property type="term" value="F:threonine-phosphate decarboxylase activity"/>
    <property type="evidence" value="ECO:0007669"/>
    <property type="project" value="UniProtKB-EC"/>
</dbReference>
<comment type="caution">
    <text evidence="11">The sequence shown here is derived from an EMBL/GenBank/DDBJ whole genome shotgun (WGS) entry which is preliminary data.</text>
</comment>
<comment type="cofactor">
    <cofactor evidence="1">
        <name>pyridoxal 5'-phosphate</name>
        <dbReference type="ChEBI" id="CHEBI:597326"/>
    </cofactor>
</comment>
<dbReference type="InterPro" id="IPR015422">
    <property type="entry name" value="PyrdxlP-dep_Trfase_small"/>
</dbReference>
<comment type="catalytic activity">
    <reaction evidence="9">
        <text>O-phospho-L-threonine + H(+) = (R)-1-aminopropan-2-yl phosphate + CO2</text>
        <dbReference type="Rhea" id="RHEA:11492"/>
        <dbReference type="ChEBI" id="CHEBI:15378"/>
        <dbReference type="ChEBI" id="CHEBI:16526"/>
        <dbReference type="ChEBI" id="CHEBI:58563"/>
        <dbReference type="ChEBI" id="CHEBI:58675"/>
        <dbReference type="EC" id="4.1.1.81"/>
    </reaction>
</comment>
<evidence type="ECO:0000256" key="7">
    <source>
        <dbReference type="ARBA" id="ARBA00023239"/>
    </source>
</evidence>